<protein>
    <submittedName>
        <fullName evidence="2">Uncharacterized protein</fullName>
    </submittedName>
</protein>
<evidence type="ECO:0000256" key="1">
    <source>
        <dbReference type="SAM" id="MobiDB-lite"/>
    </source>
</evidence>
<accession>A0A392VAR2</accession>
<sequence>RSRSRSTTPPRDVHNRRPALNGSNSQTGNAIALLPARIGSPRQKRGNLPNGQSSVVGLHKDWCSWPNKGHPR</sequence>
<feature type="non-terminal residue" evidence="2">
    <location>
        <position position="72"/>
    </location>
</feature>
<evidence type="ECO:0000313" key="2">
    <source>
        <dbReference type="EMBL" id="MCI85227.1"/>
    </source>
</evidence>
<organism evidence="2 3">
    <name type="scientific">Trifolium medium</name>
    <dbReference type="NCBI Taxonomy" id="97028"/>
    <lineage>
        <taxon>Eukaryota</taxon>
        <taxon>Viridiplantae</taxon>
        <taxon>Streptophyta</taxon>
        <taxon>Embryophyta</taxon>
        <taxon>Tracheophyta</taxon>
        <taxon>Spermatophyta</taxon>
        <taxon>Magnoliopsida</taxon>
        <taxon>eudicotyledons</taxon>
        <taxon>Gunneridae</taxon>
        <taxon>Pentapetalae</taxon>
        <taxon>rosids</taxon>
        <taxon>fabids</taxon>
        <taxon>Fabales</taxon>
        <taxon>Fabaceae</taxon>
        <taxon>Papilionoideae</taxon>
        <taxon>50 kb inversion clade</taxon>
        <taxon>NPAAA clade</taxon>
        <taxon>Hologalegina</taxon>
        <taxon>IRL clade</taxon>
        <taxon>Trifolieae</taxon>
        <taxon>Trifolium</taxon>
    </lineage>
</organism>
<reference evidence="2 3" key="1">
    <citation type="journal article" date="2018" name="Front. Plant Sci.">
        <title>Red Clover (Trifolium pratense) and Zigzag Clover (T. medium) - A Picture of Genomic Similarities and Differences.</title>
        <authorList>
            <person name="Dluhosova J."/>
            <person name="Istvanek J."/>
            <person name="Nedelnik J."/>
            <person name="Repkova J."/>
        </authorList>
    </citation>
    <scope>NUCLEOTIDE SEQUENCE [LARGE SCALE GENOMIC DNA]</scope>
    <source>
        <strain evidence="3">cv. 10/8</strain>
        <tissue evidence="2">Leaf</tissue>
    </source>
</reference>
<feature type="region of interest" description="Disordered" evidence="1">
    <location>
        <begin position="1"/>
        <end position="72"/>
    </location>
</feature>
<feature type="non-terminal residue" evidence="2">
    <location>
        <position position="1"/>
    </location>
</feature>
<dbReference type="EMBL" id="LXQA011110328">
    <property type="protein sequence ID" value="MCI85227.1"/>
    <property type="molecule type" value="Genomic_DNA"/>
</dbReference>
<comment type="caution">
    <text evidence="2">The sequence shown here is derived from an EMBL/GenBank/DDBJ whole genome shotgun (WGS) entry which is preliminary data.</text>
</comment>
<keyword evidence="3" id="KW-1185">Reference proteome</keyword>
<proteinExistence type="predicted"/>
<dbReference type="Proteomes" id="UP000265520">
    <property type="component" value="Unassembled WGS sequence"/>
</dbReference>
<name>A0A392VAR2_9FABA</name>
<feature type="compositionally biased region" description="Low complexity" evidence="1">
    <location>
        <begin position="1"/>
        <end position="10"/>
    </location>
</feature>
<evidence type="ECO:0000313" key="3">
    <source>
        <dbReference type="Proteomes" id="UP000265520"/>
    </source>
</evidence>
<dbReference type="AlphaFoldDB" id="A0A392VAR2"/>